<proteinExistence type="predicted"/>
<keyword evidence="1" id="KW-0812">Transmembrane</keyword>
<sequence>MRRVRKSEKIILIIYLIAIVLLVPFAIYNIVETQSIKGQFPFIGIILFMIVYSIAIIYRMKKEDKQYNA</sequence>
<feature type="transmembrane region" description="Helical" evidence="1">
    <location>
        <begin position="12"/>
        <end position="28"/>
    </location>
</feature>
<evidence type="ECO:0000313" key="2">
    <source>
        <dbReference type="EMBL" id="GIP18672.1"/>
    </source>
</evidence>
<dbReference type="AlphaFoldDB" id="A0A919YT24"/>
<gene>
    <name evidence="2" type="ORF">J40TS1_43140</name>
</gene>
<keyword evidence="3" id="KW-1185">Reference proteome</keyword>
<evidence type="ECO:0000313" key="3">
    <source>
        <dbReference type="Proteomes" id="UP000683139"/>
    </source>
</evidence>
<evidence type="ECO:0000256" key="1">
    <source>
        <dbReference type="SAM" id="Phobius"/>
    </source>
</evidence>
<reference evidence="2" key="1">
    <citation type="submission" date="2021-03" db="EMBL/GenBank/DDBJ databases">
        <title>Antimicrobial resistance genes in bacteria isolated from Japanese honey, and their potential for conferring macrolide and lincosamide resistance in the American foulbrood pathogen Paenibacillus larvae.</title>
        <authorList>
            <person name="Okamoto M."/>
            <person name="Kumagai M."/>
            <person name="Kanamori H."/>
            <person name="Takamatsu D."/>
        </authorList>
    </citation>
    <scope>NUCLEOTIDE SEQUENCE</scope>
    <source>
        <strain evidence="2">J40TS1</strain>
    </source>
</reference>
<keyword evidence="1" id="KW-1133">Transmembrane helix</keyword>
<keyword evidence="1" id="KW-0472">Membrane</keyword>
<dbReference type="EMBL" id="BOSE01000010">
    <property type="protein sequence ID" value="GIP18672.1"/>
    <property type="molecule type" value="Genomic_DNA"/>
</dbReference>
<organism evidence="2 3">
    <name type="scientific">Paenibacillus montaniterrae</name>
    <dbReference type="NCBI Taxonomy" id="429341"/>
    <lineage>
        <taxon>Bacteria</taxon>
        <taxon>Bacillati</taxon>
        <taxon>Bacillota</taxon>
        <taxon>Bacilli</taxon>
        <taxon>Bacillales</taxon>
        <taxon>Paenibacillaceae</taxon>
        <taxon>Paenibacillus</taxon>
    </lineage>
</organism>
<dbReference type="Proteomes" id="UP000683139">
    <property type="component" value="Unassembled WGS sequence"/>
</dbReference>
<protein>
    <submittedName>
        <fullName evidence="2">Uncharacterized protein</fullName>
    </submittedName>
</protein>
<comment type="caution">
    <text evidence="2">The sequence shown here is derived from an EMBL/GenBank/DDBJ whole genome shotgun (WGS) entry which is preliminary data.</text>
</comment>
<feature type="transmembrane region" description="Helical" evidence="1">
    <location>
        <begin position="40"/>
        <end position="58"/>
    </location>
</feature>
<accession>A0A919YT24</accession>
<name>A0A919YT24_9BACL</name>